<reference evidence="22" key="1">
    <citation type="submission" date="2024-07" db="EMBL/GenBank/DDBJ databases">
        <title>Two chromosome-level genome assemblies of Korean endemic species Abeliophyllum distichum and Forsythia ovata (Oleaceae).</title>
        <authorList>
            <person name="Jang H."/>
        </authorList>
    </citation>
    <scope>NUCLEOTIDE SEQUENCE [LARGE SCALE GENOMIC DNA]</scope>
</reference>
<comment type="caution">
    <text evidence="21">The sequence shown here is derived from an EMBL/GenBank/DDBJ whole genome shotgun (WGS) entry which is preliminary data.</text>
</comment>
<dbReference type="Proteomes" id="UP001604277">
    <property type="component" value="Unassembled WGS sequence"/>
</dbReference>
<keyword evidence="11 19" id="KW-1133">Transmembrane helix</keyword>
<dbReference type="InterPro" id="IPR032872">
    <property type="entry name" value="WAK_assoc_C"/>
</dbReference>
<feature type="domain" description="RING-type" evidence="20">
    <location>
        <begin position="349"/>
        <end position="391"/>
    </location>
</feature>
<feature type="compositionally biased region" description="Basic and acidic residues" evidence="18">
    <location>
        <begin position="40"/>
        <end position="55"/>
    </location>
</feature>
<evidence type="ECO:0000256" key="5">
    <source>
        <dbReference type="ARBA" id="ARBA00022692"/>
    </source>
</evidence>
<comment type="subcellular location">
    <subcellularLocation>
        <location evidence="2">Membrane</location>
        <topology evidence="2">Single-pass membrane protein</topology>
    </subcellularLocation>
</comment>
<dbReference type="InterPro" id="IPR001841">
    <property type="entry name" value="Znf_RING"/>
</dbReference>
<accession>A0ABD1WDH8</accession>
<organism evidence="21 22">
    <name type="scientific">Forsythia ovata</name>
    <dbReference type="NCBI Taxonomy" id="205694"/>
    <lineage>
        <taxon>Eukaryota</taxon>
        <taxon>Viridiplantae</taxon>
        <taxon>Streptophyta</taxon>
        <taxon>Embryophyta</taxon>
        <taxon>Tracheophyta</taxon>
        <taxon>Spermatophyta</taxon>
        <taxon>Magnoliopsida</taxon>
        <taxon>eudicotyledons</taxon>
        <taxon>Gunneridae</taxon>
        <taxon>Pentapetalae</taxon>
        <taxon>asterids</taxon>
        <taxon>lamiids</taxon>
        <taxon>Lamiales</taxon>
        <taxon>Oleaceae</taxon>
        <taxon>Forsythieae</taxon>
        <taxon>Forsythia</taxon>
    </lineage>
</organism>
<keyword evidence="9" id="KW-0833">Ubl conjugation pathway</keyword>
<dbReference type="Pfam" id="PF14380">
    <property type="entry name" value="WAK_assoc"/>
    <property type="match status" value="1"/>
</dbReference>
<evidence type="ECO:0000256" key="3">
    <source>
        <dbReference type="ARBA" id="ARBA00004906"/>
    </source>
</evidence>
<evidence type="ECO:0000256" key="8">
    <source>
        <dbReference type="ARBA" id="ARBA00022771"/>
    </source>
</evidence>
<comment type="pathway">
    <text evidence="3">Protein modification; protein ubiquitination.</text>
</comment>
<feature type="region of interest" description="Disordered" evidence="18">
    <location>
        <begin position="396"/>
        <end position="417"/>
    </location>
</feature>
<dbReference type="Pfam" id="PF13947">
    <property type="entry name" value="GUB_WAK_bind"/>
    <property type="match status" value="1"/>
</dbReference>
<name>A0ABD1WDH8_9LAMI</name>
<evidence type="ECO:0000256" key="10">
    <source>
        <dbReference type="ARBA" id="ARBA00022833"/>
    </source>
</evidence>
<dbReference type="InterPro" id="IPR046948">
    <property type="entry name" value="ATL20-22-like"/>
</dbReference>
<evidence type="ECO:0000256" key="13">
    <source>
        <dbReference type="ARBA" id="ARBA00023180"/>
    </source>
</evidence>
<dbReference type="InterPro" id="IPR025287">
    <property type="entry name" value="WAK_GUB"/>
</dbReference>
<keyword evidence="13" id="KW-0325">Glycoprotein</keyword>
<dbReference type="InterPro" id="IPR013083">
    <property type="entry name" value="Znf_RING/FYVE/PHD"/>
</dbReference>
<keyword evidence="8 17" id="KW-0863">Zinc-finger</keyword>
<dbReference type="SMART" id="SM00184">
    <property type="entry name" value="RING"/>
    <property type="match status" value="1"/>
</dbReference>
<dbReference type="Pfam" id="PF13639">
    <property type="entry name" value="zf-RING_2"/>
    <property type="match status" value="1"/>
</dbReference>
<keyword evidence="4" id="KW-0808">Transferase</keyword>
<comment type="catalytic activity">
    <reaction evidence="16">
        <text>L-seryl-[protein] + ATP = O-phospho-L-seryl-[protein] + ADP + H(+)</text>
        <dbReference type="Rhea" id="RHEA:17989"/>
        <dbReference type="Rhea" id="RHEA-COMP:9863"/>
        <dbReference type="Rhea" id="RHEA-COMP:11604"/>
        <dbReference type="ChEBI" id="CHEBI:15378"/>
        <dbReference type="ChEBI" id="CHEBI:29999"/>
        <dbReference type="ChEBI" id="CHEBI:30616"/>
        <dbReference type="ChEBI" id="CHEBI:83421"/>
        <dbReference type="ChEBI" id="CHEBI:456216"/>
        <dbReference type="EC" id="2.7.11.1"/>
    </reaction>
</comment>
<evidence type="ECO:0000256" key="1">
    <source>
        <dbReference type="ARBA" id="ARBA00000900"/>
    </source>
</evidence>
<keyword evidence="5 19" id="KW-0812">Transmembrane</keyword>
<evidence type="ECO:0000256" key="12">
    <source>
        <dbReference type="ARBA" id="ARBA00023136"/>
    </source>
</evidence>
<comment type="similarity">
    <text evidence="14">Belongs to the RING-type zinc finger family. ATL subfamily.</text>
</comment>
<evidence type="ECO:0000256" key="9">
    <source>
        <dbReference type="ARBA" id="ARBA00022786"/>
    </source>
</evidence>
<dbReference type="PROSITE" id="PS50089">
    <property type="entry name" value="ZF_RING_2"/>
    <property type="match status" value="1"/>
</dbReference>
<dbReference type="SUPFAM" id="SSF57850">
    <property type="entry name" value="RING/U-box"/>
    <property type="match status" value="1"/>
</dbReference>
<keyword evidence="7" id="KW-0732">Signal</keyword>
<dbReference type="GO" id="GO:0004674">
    <property type="term" value="F:protein serine/threonine kinase activity"/>
    <property type="evidence" value="ECO:0007669"/>
    <property type="project" value="UniProtKB-EC"/>
</dbReference>
<dbReference type="GO" id="GO:0016020">
    <property type="term" value="C:membrane"/>
    <property type="evidence" value="ECO:0007669"/>
    <property type="project" value="UniProtKB-SubCell"/>
</dbReference>
<dbReference type="GO" id="GO:0008270">
    <property type="term" value="F:zinc ion binding"/>
    <property type="evidence" value="ECO:0007669"/>
    <property type="project" value="UniProtKB-KW"/>
</dbReference>
<evidence type="ECO:0000256" key="19">
    <source>
        <dbReference type="SAM" id="Phobius"/>
    </source>
</evidence>
<keyword evidence="22" id="KW-1185">Reference proteome</keyword>
<comment type="catalytic activity">
    <reaction evidence="15">
        <text>L-threonyl-[protein] + ATP = O-phospho-L-threonyl-[protein] + ADP + H(+)</text>
        <dbReference type="Rhea" id="RHEA:46608"/>
        <dbReference type="Rhea" id="RHEA-COMP:11060"/>
        <dbReference type="Rhea" id="RHEA-COMP:11605"/>
        <dbReference type="ChEBI" id="CHEBI:15378"/>
        <dbReference type="ChEBI" id="CHEBI:30013"/>
        <dbReference type="ChEBI" id="CHEBI:30616"/>
        <dbReference type="ChEBI" id="CHEBI:61977"/>
        <dbReference type="ChEBI" id="CHEBI:456216"/>
        <dbReference type="EC" id="2.7.11.1"/>
    </reaction>
</comment>
<evidence type="ECO:0000256" key="17">
    <source>
        <dbReference type="PROSITE-ProRule" id="PRU00175"/>
    </source>
</evidence>
<keyword evidence="10" id="KW-0862">Zinc</keyword>
<dbReference type="EMBL" id="JBFOLJ010000003">
    <property type="protein sequence ID" value="KAL2547622.1"/>
    <property type="molecule type" value="Genomic_DNA"/>
</dbReference>
<dbReference type="AlphaFoldDB" id="A0ABD1WDH8"/>
<evidence type="ECO:0000313" key="22">
    <source>
        <dbReference type="Proteomes" id="UP001604277"/>
    </source>
</evidence>
<evidence type="ECO:0000256" key="2">
    <source>
        <dbReference type="ARBA" id="ARBA00004167"/>
    </source>
</evidence>
<evidence type="ECO:0000256" key="14">
    <source>
        <dbReference type="ARBA" id="ARBA00024209"/>
    </source>
</evidence>
<dbReference type="PANTHER" id="PTHR46279:SF31">
    <property type="entry name" value="RING-H2 FINGER PROTEIN ATL20-LIKE ISOFORM X1"/>
    <property type="match status" value="1"/>
</dbReference>
<protein>
    <submittedName>
        <fullName evidence="21">RING/U-box superfamily protein</fullName>
    </submittedName>
</protein>
<dbReference type="Gene3D" id="3.30.420.100">
    <property type="match status" value="1"/>
</dbReference>
<proteinExistence type="inferred from homology"/>
<dbReference type="PANTHER" id="PTHR46279">
    <property type="entry name" value="RING/U-BOX SUPERFAMILY PROTEIN"/>
    <property type="match status" value="1"/>
</dbReference>
<feature type="region of interest" description="Disordered" evidence="18">
    <location>
        <begin position="39"/>
        <end position="63"/>
    </location>
</feature>
<evidence type="ECO:0000256" key="16">
    <source>
        <dbReference type="ARBA" id="ARBA00048679"/>
    </source>
</evidence>
<keyword evidence="12 19" id="KW-0472">Membrane</keyword>
<dbReference type="Pfam" id="PF14204">
    <property type="entry name" value="Ribosomal_L18_c"/>
    <property type="match status" value="1"/>
</dbReference>
<evidence type="ECO:0000313" key="21">
    <source>
        <dbReference type="EMBL" id="KAL2547622.1"/>
    </source>
</evidence>
<evidence type="ECO:0000259" key="20">
    <source>
        <dbReference type="PROSITE" id="PS50089"/>
    </source>
</evidence>
<dbReference type="CDD" id="cd16461">
    <property type="entry name" value="RING-H2_EL5-like"/>
    <property type="match status" value="1"/>
</dbReference>
<evidence type="ECO:0000256" key="18">
    <source>
        <dbReference type="SAM" id="MobiDB-lite"/>
    </source>
</evidence>
<evidence type="ECO:0000256" key="4">
    <source>
        <dbReference type="ARBA" id="ARBA00022679"/>
    </source>
</evidence>
<evidence type="ECO:0000256" key="11">
    <source>
        <dbReference type="ARBA" id="ARBA00022989"/>
    </source>
</evidence>
<evidence type="ECO:0000256" key="7">
    <source>
        <dbReference type="ARBA" id="ARBA00022729"/>
    </source>
</evidence>
<evidence type="ECO:0000256" key="6">
    <source>
        <dbReference type="ARBA" id="ARBA00022723"/>
    </source>
</evidence>
<comment type="catalytic activity">
    <reaction evidence="1">
        <text>S-ubiquitinyl-[E2 ubiquitin-conjugating enzyme]-L-cysteine + [acceptor protein]-L-lysine = [E2 ubiquitin-conjugating enzyme]-L-cysteine + N(6)-ubiquitinyl-[acceptor protein]-L-lysine.</text>
        <dbReference type="EC" id="2.3.2.27"/>
    </reaction>
</comment>
<dbReference type="Gene3D" id="3.30.40.10">
    <property type="entry name" value="Zinc/RING finger domain, C3HC4 (zinc finger)"/>
    <property type="match status" value="1"/>
</dbReference>
<feature type="transmembrane region" description="Helical" evidence="19">
    <location>
        <begin position="267"/>
        <end position="290"/>
    </location>
</feature>
<gene>
    <name evidence="21" type="ORF">Fot_09152</name>
</gene>
<keyword evidence="6" id="KW-0479">Metal-binding</keyword>
<evidence type="ECO:0000256" key="15">
    <source>
        <dbReference type="ARBA" id="ARBA00047899"/>
    </source>
</evidence>
<sequence>MEDQPEKYQTHFSEYIKRGIDEDGLEEMYKKVHAAIRADPTLKKSEKQPPKDHKSPAYCNSNHGPGIRFPFRLIGQQPKRCGYPGFDLTCNNQTQTILNLPLSGEYVVDYIDYTQQAILINDPDNCVPKRILNFSLSGSPYEGTYTKKYTFLNCSSVWTEYTSYDFVPLFCLSGENYTVLAISSYSSPQQIPVSCHEISHVSIPPQRYFPQYWSSMERRDDFQLTWDEPGCRSCEANGGICGFKGNTVLELGCSRPPNRGLPRSAKYGIIIGIGIPGLLCLIGLACYAFGRIRAFSIRSRLSTTELHTITISQQPVVRAIGLDGPTIASYPKTVLGESRRLPKPNDGTCPICLSDYEPKETLRSIPDCNHYFHANCIDEWLKLNGTCPVCRNSPESSIATPYSSMSSSYSLSSSDHH</sequence>
<dbReference type="InterPro" id="IPR025607">
    <property type="entry name" value="Ribosomal_uL18_C_euk"/>
</dbReference>
<dbReference type="GO" id="GO:0061630">
    <property type="term" value="F:ubiquitin protein ligase activity"/>
    <property type="evidence" value="ECO:0007669"/>
    <property type="project" value="UniProtKB-EC"/>
</dbReference>